<keyword evidence="13" id="KW-0234">DNA repair</keyword>
<evidence type="ECO:0000256" key="11">
    <source>
        <dbReference type="ARBA" id="ARBA00022881"/>
    </source>
</evidence>
<evidence type="ECO:0000256" key="8">
    <source>
        <dbReference type="ARBA" id="ARBA00022771"/>
    </source>
</evidence>
<dbReference type="InterPro" id="IPR003439">
    <property type="entry name" value="ABC_transporter-like_ATP-bd"/>
</dbReference>
<dbReference type="SUPFAM" id="SSF52540">
    <property type="entry name" value="P-loop containing nucleoside triphosphate hydrolases"/>
    <property type="match status" value="2"/>
</dbReference>
<evidence type="ECO:0000313" key="19">
    <source>
        <dbReference type="EMBL" id="XBH16519.1"/>
    </source>
</evidence>
<gene>
    <name evidence="19" type="primary">uvrA</name>
    <name evidence="19" type="ORF">P8935_18335</name>
</gene>
<dbReference type="GO" id="GO:0004518">
    <property type="term" value="F:nuclease activity"/>
    <property type="evidence" value="ECO:0007669"/>
    <property type="project" value="UniProtKB-KW"/>
</dbReference>
<dbReference type="SMART" id="SM00382">
    <property type="entry name" value="AAA"/>
    <property type="match status" value="1"/>
</dbReference>
<evidence type="ECO:0000259" key="18">
    <source>
        <dbReference type="PROSITE" id="PS50893"/>
    </source>
</evidence>
<dbReference type="Gene3D" id="3.30.190.20">
    <property type="match status" value="1"/>
</dbReference>
<evidence type="ECO:0000256" key="1">
    <source>
        <dbReference type="ARBA" id="ARBA00004496"/>
    </source>
</evidence>
<proteinExistence type="inferred from homology"/>
<evidence type="ECO:0000256" key="14">
    <source>
        <dbReference type="ARBA" id="ARBA00038000"/>
    </source>
</evidence>
<dbReference type="GO" id="GO:0006289">
    <property type="term" value="P:nucleotide-excision repair"/>
    <property type="evidence" value="ECO:0007669"/>
    <property type="project" value="InterPro"/>
</dbReference>
<keyword evidence="2" id="KW-0963">Cytoplasm</keyword>
<evidence type="ECO:0000256" key="13">
    <source>
        <dbReference type="ARBA" id="ARBA00023204"/>
    </source>
</evidence>
<dbReference type="InterPro" id="IPR041102">
    <property type="entry name" value="UvrA_inter"/>
</dbReference>
<keyword evidence="7" id="KW-0228">DNA excision</keyword>
<dbReference type="InterPro" id="IPR004602">
    <property type="entry name" value="UvrA"/>
</dbReference>
<evidence type="ECO:0000256" key="16">
    <source>
        <dbReference type="ARBA" id="ARBA00042156"/>
    </source>
</evidence>
<evidence type="ECO:0000256" key="6">
    <source>
        <dbReference type="ARBA" id="ARBA00022763"/>
    </source>
</evidence>
<accession>A0AAU7DFD7</accession>
<evidence type="ECO:0000256" key="3">
    <source>
        <dbReference type="ARBA" id="ARBA00022723"/>
    </source>
</evidence>
<dbReference type="PANTHER" id="PTHR43152">
    <property type="entry name" value="UVRABC SYSTEM PROTEIN A"/>
    <property type="match status" value="1"/>
</dbReference>
<dbReference type="CDD" id="cd03271">
    <property type="entry name" value="ABC_UvrA_II"/>
    <property type="match status" value="1"/>
</dbReference>
<feature type="region of interest" description="Disordered" evidence="17">
    <location>
        <begin position="961"/>
        <end position="1017"/>
    </location>
</feature>
<evidence type="ECO:0000256" key="9">
    <source>
        <dbReference type="ARBA" id="ARBA00022833"/>
    </source>
</evidence>
<organism evidence="19">
    <name type="scientific">Telmatobacter sp. DSM 110680</name>
    <dbReference type="NCBI Taxonomy" id="3036704"/>
    <lineage>
        <taxon>Bacteria</taxon>
        <taxon>Pseudomonadati</taxon>
        <taxon>Acidobacteriota</taxon>
        <taxon>Terriglobia</taxon>
        <taxon>Terriglobales</taxon>
        <taxon>Acidobacteriaceae</taxon>
        <taxon>Telmatobacter</taxon>
    </lineage>
</organism>
<keyword evidence="11" id="KW-0267">Excision nuclease</keyword>
<evidence type="ECO:0000256" key="5">
    <source>
        <dbReference type="ARBA" id="ARBA00022741"/>
    </source>
</evidence>
<feature type="domain" description="ABC transporter" evidence="18">
    <location>
        <begin position="341"/>
        <end position="597"/>
    </location>
</feature>
<evidence type="ECO:0000256" key="7">
    <source>
        <dbReference type="ARBA" id="ARBA00022769"/>
    </source>
</evidence>
<evidence type="ECO:0000256" key="10">
    <source>
        <dbReference type="ARBA" id="ARBA00022840"/>
    </source>
</evidence>
<keyword evidence="5" id="KW-0547">Nucleotide-binding</keyword>
<evidence type="ECO:0000256" key="17">
    <source>
        <dbReference type="SAM" id="MobiDB-lite"/>
    </source>
</evidence>
<keyword evidence="10" id="KW-0067">ATP-binding</keyword>
<dbReference type="PROSITE" id="PS50893">
    <property type="entry name" value="ABC_TRANSPORTER_2"/>
    <property type="match status" value="2"/>
</dbReference>
<dbReference type="PANTHER" id="PTHR43152:SF3">
    <property type="entry name" value="UVRABC SYSTEM PROTEIN A"/>
    <property type="match status" value="1"/>
</dbReference>
<dbReference type="Pfam" id="PF17755">
    <property type="entry name" value="UvrA_DNA-bind"/>
    <property type="match status" value="1"/>
</dbReference>
<dbReference type="NCBIfam" id="TIGR00630">
    <property type="entry name" value="uvra"/>
    <property type="match status" value="1"/>
</dbReference>
<keyword evidence="4" id="KW-0677">Repeat</keyword>
<dbReference type="GO" id="GO:0008270">
    <property type="term" value="F:zinc ion binding"/>
    <property type="evidence" value="ECO:0007669"/>
    <property type="project" value="UniProtKB-KW"/>
</dbReference>
<keyword evidence="9" id="KW-0862">Zinc</keyword>
<dbReference type="GO" id="GO:0005524">
    <property type="term" value="F:ATP binding"/>
    <property type="evidence" value="ECO:0007669"/>
    <property type="project" value="UniProtKB-KW"/>
</dbReference>
<keyword evidence="3" id="KW-0479">Metal-binding</keyword>
<sequence length="1017" mass="111558">MTITHISVRGARQHNLRDINVRIPRNTLTVVTGLSGSGKSSLAFDTIYAEGQRRYVETLSAYARQFLDQIERPDVDSIEGLSPAISIEQKTTSRSPRSTVGTITEIYDYLRLLYASVGTPHCPNCGRPITRQTAEQIVQRILQLGNGERVTVMAPVVRGRKGEFKDLLDQLDQQGFRARVDGEMVDLSEPPALDKRKNHAIEAIVDRILLKPAIYENESALSLAQPRVGKQEPHPGKPSVEKRLETAVTKALQLANGLVLIGFASGEEQVFSSSMACPDCGLDVPKLEPRSFSFNSTFGACPECHGLGSLYDLDPAKVITDWSKPLLDGGLGPGSASQYLLRLINLAAERYSIDLKKPFEDLPPKQQHILVYGPPKGEAPRTGFHGILSYLRDTIDEARSDGYREYMMNFMSATPCPACRGKRLRPESLAVKINGLSIADFTSLPLNRALSAAYEFNFTAREALVADRIRREVIERLEFLCAVGLNYLSLNRNAATLSGGEGQRIRLATQIGSRLRGVLYVLDEPSIGLHQRDNTRLIEALVRLRDLGNTVLVVEHDEDTIRHADYVLDLGPGAGRLGGHVVAQGTPADIMACPESLTGRYLSGASGILHRADPRPLTGKWITVHGAREHNLQDLTIRVPLGVMTVVTGVSGSGKSTLINDILYRSLAKTLYGSREEPGVHESLEGADQIDKVIRIDQAPIGRTPRSNPATYTQVFSPIRDLFAMLPEARERGYKPGRFSFNVAGGRCEACQGDGQRRIEMNFMPDVYVQCEVCNGRRYNQETLAVKFHGHSIADILDLTIEDALPVLADVPQVRQKLQTLVDVGLGYVHLGQSATTLSGGEAQRMKLARELSKRQTGRTLYLLDEPTTGLHFDDVRKLLEVLHRLTDLGNSIIIIEHNLDVIRNADWILDLGPEGGEDGGRIVGEGRPAKIAKTPGSYTGEFLARYYASHNGKLIEIPADEVSPDKPSANGSLPPNALRPERPQGVEAPAVALAKPARTKPSKPAQKSKVKKPVRT</sequence>
<dbReference type="RefSeq" id="WP_348261748.1">
    <property type="nucleotide sequence ID" value="NZ_CP121196.1"/>
</dbReference>
<dbReference type="InterPro" id="IPR041552">
    <property type="entry name" value="UvrA_DNA-bd"/>
</dbReference>
<reference evidence="19" key="1">
    <citation type="submission" date="2023-03" db="EMBL/GenBank/DDBJ databases">
        <title>Edaphobacter sp.</title>
        <authorList>
            <person name="Huber K.J."/>
            <person name="Papendorf J."/>
            <person name="Pilke C."/>
            <person name="Bunk B."/>
            <person name="Sproeer C."/>
            <person name="Pester M."/>
        </authorList>
    </citation>
    <scope>NUCLEOTIDE SEQUENCE</scope>
    <source>
        <strain evidence="19">DSM 110680</strain>
    </source>
</reference>
<evidence type="ECO:0000256" key="15">
    <source>
        <dbReference type="ARBA" id="ARBA00039316"/>
    </source>
</evidence>
<keyword evidence="8" id="KW-0863">Zinc-finger</keyword>
<protein>
    <recommendedName>
        <fullName evidence="15">UvrABC system protein A</fullName>
    </recommendedName>
    <alternativeName>
        <fullName evidence="16">Excinuclease ABC subunit A</fullName>
    </alternativeName>
</protein>
<dbReference type="Gene3D" id="1.10.8.280">
    <property type="entry name" value="ABC transporter ATPase domain-like"/>
    <property type="match status" value="1"/>
</dbReference>
<evidence type="ECO:0000256" key="12">
    <source>
        <dbReference type="ARBA" id="ARBA00023125"/>
    </source>
</evidence>
<comment type="subcellular location">
    <subcellularLocation>
        <location evidence="1">Cytoplasm</location>
    </subcellularLocation>
</comment>
<dbReference type="InterPro" id="IPR017871">
    <property type="entry name" value="ABC_transporter-like_CS"/>
</dbReference>
<dbReference type="GO" id="GO:0016887">
    <property type="term" value="F:ATP hydrolysis activity"/>
    <property type="evidence" value="ECO:0007669"/>
    <property type="project" value="InterPro"/>
</dbReference>
<evidence type="ECO:0000256" key="4">
    <source>
        <dbReference type="ARBA" id="ARBA00022737"/>
    </source>
</evidence>
<dbReference type="FunFam" id="1.20.1580.10:FF:000002">
    <property type="entry name" value="UvrABC system protein A"/>
    <property type="match status" value="1"/>
</dbReference>
<dbReference type="Pfam" id="PF17760">
    <property type="entry name" value="UvrA_inter"/>
    <property type="match status" value="1"/>
</dbReference>
<dbReference type="InterPro" id="IPR003593">
    <property type="entry name" value="AAA+_ATPase"/>
</dbReference>
<feature type="compositionally biased region" description="Basic residues" evidence="17">
    <location>
        <begin position="998"/>
        <end position="1017"/>
    </location>
</feature>
<dbReference type="GO" id="GO:0009380">
    <property type="term" value="C:excinuclease repair complex"/>
    <property type="evidence" value="ECO:0007669"/>
    <property type="project" value="InterPro"/>
</dbReference>
<dbReference type="InterPro" id="IPR027417">
    <property type="entry name" value="P-loop_NTPase"/>
</dbReference>
<name>A0AAU7DFD7_9BACT</name>
<keyword evidence="6" id="KW-0227">DNA damage</keyword>
<dbReference type="EMBL" id="CP121196">
    <property type="protein sequence ID" value="XBH16519.1"/>
    <property type="molecule type" value="Genomic_DNA"/>
</dbReference>
<dbReference type="GO" id="GO:0005737">
    <property type="term" value="C:cytoplasm"/>
    <property type="evidence" value="ECO:0007669"/>
    <property type="project" value="UniProtKB-SubCell"/>
</dbReference>
<dbReference type="Gene3D" id="1.20.1580.10">
    <property type="entry name" value="ABC transporter ATPase like domain"/>
    <property type="match status" value="3"/>
</dbReference>
<keyword evidence="12" id="KW-0238">DNA-binding</keyword>
<feature type="domain" description="ABC transporter" evidence="18">
    <location>
        <begin position="617"/>
        <end position="945"/>
    </location>
</feature>
<dbReference type="Gene3D" id="3.40.50.300">
    <property type="entry name" value="P-loop containing nucleotide triphosphate hydrolases"/>
    <property type="match status" value="3"/>
</dbReference>
<dbReference type="AlphaFoldDB" id="A0AAU7DFD7"/>
<dbReference type="PROSITE" id="PS00211">
    <property type="entry name" value="ABC_TRANSPORTER_1"/>
    <property type="match status" value="1"/>
</dbReference>
<comment type="similarity">
    <text evidence="14">Belongs to the ABC transporter superfamily. UvrA family.</text>
</comment>
<dbReference type="GO" id="GO:0003677">
    <property type="term" value="F:DNA binding"/>
    <property type="evidence" value="ECO:0007669"/>
    <property type="project" value="UniProtKB-KW"/>
</dbReference>
<evidence type="ECO:0000256" key="2">
    <source>
        <dbReference type="ARBA" id="ARBA00022490"/>
    </source>
</evidence>